<keyword evidence="2" id="KW-1185">Reference proteome</keyword>
<organism evidence="1 2">
    <name type="scientific">Sphaerosporella brunnea</name>
    <dbReference type="NCBI Taxonomy" id="1250544"/>
    <lineage>
        <taxon>Eukaryota</taxon>
        <taxon>Fungi</taxon>
        <taxon>Dikarya</taxon>
        <taxon>Ascomycota</taxon>
        <taxon>Pezizomycotina</taxon>
        <taxon>Pezizomycetes</taxon>
        <taxon>Pezizales</taxon>
        <taxon>Pyronemataceae</taxon>
        <taxon>Sphaerosporella</taxon>
    </lineage>
</organism>
<dbReference type="Proteomes" id="UP000326924">
    <property type="component" value="Unassembled WGS sequence"/>
</dbReference>
<evidence type="ECO:0000313" key="1">
    <source>
        <dbReference type="EMBL" id="KAA8910430.1"/>
    </source>
</evidence>
<gene>
    <name evidence="1" type="ORF">FN846DRAFT_917658</name>
</gene>
<comment type="caution">
    <text evidence="1">The sequence shown here is derived from an EMBL/GenBank/DDBJ whole genome shotgun (WGS) entry which is preliminary data.</text>
</comment>
<dbReference type="EMBL" id="VXIS01000046">
    <property type="protein sequence ID" value="KAA8910430.1"/>
    <property type="molecule type" value="Genomic_DNA"/>
</dbReference>
<evidence type="ECO:0000313" key="2">
    <source>
        <dbReference type="Proteomes" id="UP000326924"/>
    </source>
</evidence>
<dbReference type="OrthoDB" id="5375688at2759"/>
<protein>
    <submittedName>
        <fullName evidence="1">Uncharacterized protein</fullName>
    </submittedName>
</protein>
<sequence>MASYELPSGVLIVFLYDEPFGDLSSDVVIQQHLEVLGSFVSYYNANGRDTAGKSPSGAAAHAYPAAALVVSSLHHRSNHSAREQQHITAYVCSRIGWNLEPKRSNACVHIYSWNEQIDQGFSGYWIKNSNSNTFKSPIVGEKLQRALDNQRELPL</sequence>
<proteinExistence type="predicted"/>
<accession>A0A5J5F2W3</accession>
<reference evidence="1 2" key="1">
    <citation type="submission" date="2019-09" db="EMBL/GenBank/DDBJ databases">
        <title>Draft genome of the ectomycorrhizal ascomycete Sphaerosporella brunnea.</title>
        <authorList>
            <consortium name="DOE Joint Genome Institute"/>
            <person name="Benucci G.M."/>
            <person name="Marozzi G."/>
            <person name="Antonielli L."/>
            <person name="Sanchez S."/>
            <person name="Marco P."/>
            <person name="Wang X."/>
            <person name="Falini L.B."/>
            <person name="Barry K."/>
            <person name="Haridas S."/>
            <person name="Lipzen A."/>
            <person name="Labutti K."/>
            <person name="Grigoriev I.V."/>
            <person name="Murat C."/>
            <person name="Martin F."/>
            <person name="Albertini E."/>
            <person name="Donnini D."/>
            <person name="Bonito G."/>
        </authorList>
    </citation>
    <scope>NUCLEOTIDE SEQUENCE [LARGE SCALE GENOMIC DNA]</scope>
    <source>
        <strain evidence="1 2">Sb_GMNB300</strain>
    </source>
</reference>
<dbReference type="InParanoid" id="A0A5J5F2W3"/>
<name>A0A5J5F2W3_9PEZI</name>
<dbReference type="AlphaFoldDB" id="A0A5J5F2W3"/>